<gene>
    <name evidence="6" type="ORF">FB460_0127</name>
</gene>
<proteinExistence type="inferred from homology"/>
<dbReference type="Gene3D" id="1.10.10.10">
    <property type="entry name" value="Winged helix-like DNA-binding domain superfamily/Winged helix DNA-binding domain"/>
    <property type="match status" value="1"/>
</dbReference>
<sequence length="295" mass="31300">MGQMPELIALKVLVAVADHGSMSAAAREVGMAQPNASRSLSTLERRLGLRLLNRSTTGSVPTPEGYLVVEWARQVLDEVDALVANATALHDADGGRLSVVASQTIAEHLLPGWLTRFRSVHPEVQLQVGVENTDGVLAQLHSGACEIGFIEGPLPHGSAHAQIVAHDELVLVVSPDHRWAQRDEPIAAEQLLDGILITRESGSGTRRVLDDALPHPVTPQMELNSNTAVRVAVTAGAGPAVLSHLAVRDALRAGQLIALPVAGASFRRPLRAVWSGPQHLGEHATTLVRLASERG</sequence>
<evidence type="ECO:0000313" key="7">
    <source>
        <dbReference type="Proteomes" id="UP000316196"/>
    </source>
</evidence>
<dbReference type="PANTHER" id="PTHR30126">
    <property type="entry name" value="HTH-TYPE TRANSCRIPTIONAL REGULATOR"/>
    <property type="match status" value="1"/>
</dbReference>
<dbReference type="InterPro" id="IPR000847">
    <property type="entry name" value="LysR_HTH_N"/>
</dbReference>
<dbReference type="InterPro" id="IPR036388">
    <property type="entry name" value="WH-like_DNA-bd_sf"/>
</dbReference>
<organism evidence="6 7">
    <name type="scientific">Propioniferax innocua</name>
    <dbReference type="NCBI Taxonomy" id="1753"/>
    <lineage>
        <taxon>Bacteria</taxon>
        <taxon>Bacillati</taxon>
        <taxon>Actinomycetota</taxon>
        <taxon>Actinomycetes</taxon>
        <taxon>Propionibacteriales</taxon>
        <taxon>Propionibacteriaceae</taxon>
        <taxon>Propioniferax</taxon>
    </lineage>
</organism>
<dbReference type="SUPFAM" id="SSF53850">
    <property type="entry name" value="Periplasmic binding protein-like II"/>
    <property type="match status" value="1"/>
</dbReference>
<keyword evidence="2" id="KW-0805">Transcription regulation</keyword>
<dbReference type="PROSITE" id="PS50931">
    <property type="entry name" value="HTH_LYSR"/>
    <property type="match status" value="1"/>
</dbReference>
<protein>
    <submittedName>
        <fullName evidence="6">DNA-binding transcriptional LysR family regulator</fullName>
    </submittedName>
</protein>
<dbReference type="Proteomes" id="UP000316196">
    <property type="component" value="Unassembled WGS sequence"/>
</dbReference>
<dbReference type="OrthoDB" id="9808620at2"/>
<dbReference type="RefSeq" id="WP_142092217.1">
    <property type="nucleotide sequence ID" value="NZ_BAAAMD010000003.1"/>
</dbReference>
<dbReference type="InterPro" id="IPR036390">
    <property type="entry name" value="WH_DNA-bd_sf"/>
</dbReference>
<dbReference type="GO" id="GO:0003700">
    <property type="term" value="F:DNA-binding transcription factor activity"/>
    <property type="evidence" value="ECO:0007669"/>
    <property type="project" value="InterPro"/>
</dbReference>
<evidence type="ECO:0000256" key="4">
    <source>
        <dbReference type="ARBA" id="ARBA00023163"/>
    </source>
</evidence>
<dbReference type="PANTHER" id="PTHR30126:SF39">
    <property type="entry name" value="HTH-TYPE TRANSCRIPTIONAL REGULATOR CYSL"/>
    <property type="match status" value="1"/>
</dbReference>
<comment type="similarity">
    <text evidence="1">Belongs to the LysR transcriptional regulatory family.</text>
</comment>
<evidence type="ECO:0000256" key="1">
    <source>
        <dbReference type="ARBA" id="ARBA00009437"/>
    </source>
</evidence>
<dbReference type="Pfam" id="PF03466">
    <property type="entry name" value="LysR_substrate"/>
    <property type="match status" value="1"/>
</dbReference>
<dbReference type="FunFam" id="1.10.10.10:FF:000001">
    <property type="entry name" value="LysR family transcriptional regulator"/>
    <property type="match status" value="1"/>
</dbReference>
<dbReference type="Gene3D" id="3.40.190.10">
    <property type="entry name" value="Periplasmic binding protein-like II"/>
    <property type="match status" value="2"/>
</dbReference>
<evidence type="ECO:0000256" key="2">
    <source>
        <dbReference type="ARBA" id="ARBA00023015"/>
    </source>
</evidence>
<feature type="domain" description="HTH lysR-type" evidence="5">
    <location>
        <begin position="5"/>
        <end position="62"/>
    </location>
</feature>
<evidence type="ECO:0000259" key="5">
    <source>
        <dbReference type="PROSITE" id="PS50931"/>
    </source>
</evidence>
<reference evidence="6 7" key="1">
    <citation type="submission" date="2019-06" db="EMBL/GenBank/DDBJ databases">
        <title>Sequencing the genomes of 1000 actinobacteria strains.</title>
        <authorList>
            <person name="Klenk H.-P."/>
        </authorList>
    </citation>
    <scope>NUCLEOTIDE SEQUENCE [LARGE SCALE GENOMIC DNA]</scope>
    <source>
        <strain evidence="6 7">DSM 8251</strain>
    </source>
</reference>
<accession>A0A542ZPR1</accession>
<comment type="caution">
    <text evidence="6">The sequence shown here is derived from an EMBL/GenBank/DDBJ whole genome shotgun (WGS) entry which is preliminary data.</text>
</comment>
<name>A0A542ZPR1_9ACTN</name>
<dbReference type="SUPFAM" id="SSF46785">
    <property type="entry name" value="Winged helix' DNA-binding domain"/>
    <property type="match status" value="1"/>
</dbReference>
<keyword evidence="3 6" id="KW-0238">DNA-binding</keyword>
<dbReference type="Pfam" id="PF00126">
    <property type="entry name" value="HTH_1"/>
    <property type="match status" value="1"/>
</dbReference>
<evidence type="ECO:0000256" key="3">
    <source>
        <dbReference type="ARBA" id="ARBA00023125"/>
    </source>
</evidence>
<keyword evidence="4" id="KW-0804">Transcription</keyword>
<dbReference type="GO" id="GO:0000976">
    <property type="term" value="F:transcription cis-regulatory region binding"/>
    <property type="evidence" value="ECO:0007669"/>
    <property type="project" value="TreeGrafter"/>
</dbReference>
<dbReference type="AlphaFoldDB" id="A0A542ZPR1"/>
<keyword evidence="7" id="KW-1185">Reference proteome</keyword>
<dbReference type="PRINTS" id="PR00039">
    <property type="entry name" value="HTHLYSR"/>
</dbReference>
<dbReference type="InterPro" id="IPR005119">
    <property type="entry name" value="LysR_subst-bd"/>
</dbReference>
<evidence type="ECO:0000313" key="6">
    <source>
        <dbReference type="EMBL" id="TQL62354.1"/>
    </source>
</evidence>
<dbReference type="EMBL" id="VFOR01000001">
    <property type="protein sequence ID" value="TQL62354.1"/>
    <property type="molecule type" value="Genomic_DNA"/>
</dbReference>